<dbReference type="InterPro" id="IPR001810">
    <property type="entry name" value="F-box_dom"/>
</dbReference>
<dbReference type="Pfam" id="PF23622">
    <property type="entry name" value="LRR_At1g61320_AtMIF1"/>
    <property type="match status" value="1"/>
</dbReference>
<evidence type="ECO:0000259" key="2">
    <source>
        <dbReference type="PROSITE" id="PS50181"/>
    </source>
</evidence>
<feature type="domain" description="F-box" evidence="2">
    <location>
        <begin position="37"/>
        <end position="81"/>
    </location>
</feature>
<dbReference type="PANTHER" id="PTHR34145">
    <property type="entry name" value="OS02G0105600 PROTEIN"/>
    <property type="match status" value="1"/>
</dbReference>
<evidence type="ECO:0000313" key="3">
    <source>
        <dbReference type="EMBL" id="CAL4996485.1"/>
    </source>
</evidence>
<proteinExistence type="predicted"/>
<dbReference type="InterPro" id="IPR053772">
    <property type="entry name" value="At1g61320/At1g61330-like"/>
</dbReference>
<keyword evidence="4" id="KW-1185">Reference proteome</keyword>
<feature type="region of interest" description="Disordered" evidence="1">
    <location>
        <begin position="1"/>
        <end position="38"/>
    </location>
</feature>
<evidence type="ECO:0000256" key="1">
    <source>
        <dbReference type="SAM" id="MobiDB-lite"/>
    </source>
</evidence>
<evidence type="ECO:0000313" key="4">
    <source>
        <dbReference type="Proteomes" id="UP001497457"/>
    </source>
</evidence>
<dbReference type="Gene3D" id="3.80.10.10">
    <property type="entry name" value="Ribonuclease Inhibitor"/>
    <property type="match status" value="1"/>
</dbReference>
<reference evidence="3 4" key="2">
    <citation type="submission" date="2024-10" db="EMBL/GenBank/DDBJ databases">
        <authorList>
            <person name="Ryan C."/>
        </authorList>
    </citation>
    <scope>NUCLEOTIDE SEQUENCE [LARGE SCALE GENOMIC DNA]</scope>
</reference>
<dbReference type="InterPro" id="IPR032675">
    <property type="entry name" value="LRR_dom_sf"/>
</dbReference>
<gene>
    <name evidence="3" type="ORF">URODEC1_LOCUS62931</name>
</gene>
<dbReference type="SMART" id="SM00256">
    <property type="entry name" value="FBOX"/>
    <property type="match status" value="1"/>
</dbReference>
<dbReference type="InterPro" id="IPR036047">
    <property type="entry name" value="F-box-like_dom_sf"/>
</dbReference>
<accession>A0ABC9B844</accession>
<dbReference type="PROSITE" id="PS50181">
    <property type="entry name" value="FBOX"/>
    <property type="match status" value="1"/>
</dbReference>
<organism evidence="3 4">
    <name type="scientific">Urochloa decumbens</name>
    <dbReference type="NCBI Taxonomy" id="240449"/>
    <lineage>
        <taxon>Eukaryota</taxon>
        <taxon>Viridiplantae</taxon>
        <taxon>Streptophyta</taxon>
        <taxon>Embryophyta</taxon>
        <taxon>Tracheophyta</taxon>
        <taxon>Spermatophyta</taxon>
        <taxon>Magnoliopsida</taxon>
        <taxon>Liliopsida</taxon>
        <taxon>Poales</taxon>
        <taxon>Poaceae</taxon>
        <taxon>PACMAD clade</taxon>
        <taxon>Panicoideae</taxon>
        <taxon>Panicodae</taxon>
        <taxon>Paniceae</taxon>
        <taxon>Melinidinae</taxon>
        <taxon>Urochloa</taxon>
    </lineage>
</organism>
<dbReference type="Pfam" id="PF00646">
    <property type="entry name" value="F-box"/>
    <property type="match status" value="1"/>
</dbReference>
<dbReference type="EMBL" id="OZ075135">
    <property type="protein sequence ID" value="CAL4996485.1"/>
    <property type="molecule type" value="Genomic_DNA"/>
</dbReference>
<feature type="compositionally biased region" description="Low complexity" evidence="1">
    <location>
        <begin position="1"/>
        <end position="12"/>
    </location>
</feature>
<reference evidence="4" key="1">
    <citation type="submission" date="2024-06" db="EMBL/GenBank/DDBJ databases">
        <authorList>
            <person name="Ryan C."/>
        </authorList>
    </citation>
    <scope>NUCLEOTIDE SEQUENCE [LARGE SCALE GENOMIC DNA]</scope>
</reference>
<protein>
    <recommendedName>
        <fullName evidence="2">F-box domain-containing protein</fullName>
    </recommendedName>
</protein>
<dbReference type="PANTHER" id="PTHR34145:SF46">
    <property type="entry name" value="OS06G0716467 PROTEIN"/>
    <property type="match status" value="1"/>
</dbReference>
<dbReference type="SUPFAM" id="SSF81383">
    <property type="entry name" value="F-box domain"/>
    <property type="match status" value="1"/>
</dbReference>
<sequence length="288" mass="33368">MESLSMLQQQQQRRMEGEPASKRSRLEHHRGFSDGSSFHMEDLPEEIQPLVLSLLSLKEAASTSLVSKNWRKLWTRTWLEEDNNKVLGHVFHGIPSISAVKVLHVHASMHTNYPVWSSQVHTLTTRPACMFLNLRHLTYEILFFTKAPNRYSGILQLSQYLAFAPQLETLELHMLYHVSVSRCWHGEGVSYSMHRHDHLKTVYMSGFRCYRAQVELLCSILEMGAVLEQVTIEPMVRIPYSCDLLNLGIPRDKIYEWAHRTSERFGKVITVAERPEQRCSYAISVECL</sequence>
<dbReference type="AlphaFoldDB" id="A0ABC9B844"/>
<dbReference type="Proteomes" id="UP001497457">
    <property type="component" value="Chromosome 25rd"/>
</dbReference>
<dbReference type="InterPro" id="IPR055357">
    <property type="entry name" value="LRR_At1g61320_AtMIF1"/>
</dbReference>
<name>A0ABC9B844_9POAL</name>